<dbReference type="SUPFAM" id="SSF54534">
    <property type="entry name" value="FKBP-like"/>
    <property type="match status" value="1"/>
</dbReference>
<comment type="caution">
    <text evidence="2">The sequence shown here is derived from an EMBL/GenBank/DDBJ whole genome shotgun (WGS) entry which is preliminary data.</text>
</comment>
<organism evidence="2 3">
    <name type="scientific">Pelomonas parva</name>
    <dbReference type="NCBI Taxonomy" id="3299032"/>
    <lineage>
        <taxon>Bacteria</taxon>
        <taxon>Pseudomonadati</taxon>
        <taxon>Pseudomonadota</taxon>
        <taxon>Betaproteobacteria</taxon>
        <taxon>Burkholderiales</taxon>
        <taxon>Sphaerotilaceae</taxon>
        <taxon>Roseateles</taxon>
    </lineage>
</organism>
<dbReference type="PROSITE" id="PS00830">
    <property type="entry name" value="GREAB_2"/>
    <property type="match status" value="1"/>
</dbReference>
<keyword evidence="2" id="KW-0251">Elongation factor</keyword>
<dbReference type="Pfam" id="PF01272">
    <property type="entry name" value="GreA_GreB"/>
    <property type="match status" value="1"/>
</dbReference>
<dbReference type="GO" id="GO:0003746">
    <property type="term" value="F:translation elongation factor activity"/>
    <property type="evidence" value="ECO:0007669"/>
    <property type="project" value="UniProtKB-KW"/>
</dbReference>
<evidence type="ECO:0000313" key="2">
    <source>
        <dbReference type="EMBL" id="MFG6433396.1"/>
    </source>
</evidence>
<name>A0ABW7FBV7_9BURK</name>
<evidence type="ECO:0000313" key="3">
    <source>
        <dbReference type="Proteomes" id="UP001606210"/>
    </source>
</evidence>
<protein>
    <submittedName>
        <fullName evidence="2">GreA/GreB family elongation factor</fullName>
    </submittedName>
</protein>
<dbReference type="InterPro" id="IPR036953">
    <property type="entry name" value="GreA/GreB_C_sf"/>
</dbReference>
<evidence type="ECO:0000259" key="1">
    <source>
        <dbReference type="Pfam" id="PF01272"/>
    </source>
</evidence>
<gene>
    <name evidence="2" type="ORF">ACG00Y_26045</name>
</gene>
<dbReference type="PANTHER" id="PTHR30437">
    <property type="entry name" value="TRANSCRIPTION ELONGATION FACTOR GREA"/>
    <property type="match status" value="1"/>
</dbReference>
<dbReference type="PANTHER" id="PTHR30437:SF5">
    <property type="entry name" value="REGULATOR OF NUCLEOSIDE DIPHOSPHATE KINASE"/>
    <property type="match status" value="1"/>
</dbReference>
<dbReference type="InterPro" id="IPR023459">
    <property type="entry name" value="Tscrpt_elong_fac_GreA/B_fam"/>
</dbReference>
<accession>A0ABW7FBV7</accession>
<dbReference type="Proteomes" id="UP001606210">
    <property type="component" value="Unassembled WGS sequence"/>
</dbReference>
<dbReference type="InterPro" id="IPR001437">
    <property type="entry name" value="Tscrpt_elong_fac_GreA/B_C"/>
</dbReference>
<dbReference type="InterPro" id="IPR018151">
    <property type="entry name" value="TF_GreA/GreB_CS"/>
</dbReference>
<sequence length="133" mass="14253">MSSFSAIAQAGERLLSELDHRRLSRLPGHALHDLLDAAELLPSRQLPADVVTMNSEVEVLGPRPGQRQRLTLCYPADARPELGRISVLSPVGLSLLGRAVGEQVSWQAGHGAVGSLLIQALPYQPEASGDFAR</sequence>
<dbReference type="Gene3D" id="3.10.50.30">
    <property type="entry name" value="Transcription elongation factor, GreA/GreB, C-terminal domain"/>
    <property type="match status" value="1"/>
</dbReference>
<dbReference type="EMBL" id="JBIGHV010000012">
    <property type="protein sequence ID" value="MFG6433396.1"/>
    <property type="molecule type" value="Genomic_DNA"/>
</dbReference>
<keyword evidence="2" id="KW-0648">Protein biosynthesis</keyword>
<proteinExistence type="predicted"/>
<keyword evidence="3" id="KW-1185">Reference proteome</keyword>
<reference evidence="2 3" key="1">
    <citation type="submission" date="2024-08" db="EMBL/GenBank/DDBJ databases">
        <authorList>
            <person name="Lu H."/>
        </authorList>
    </citation>
    <scope>NUCLEOTIDE SEQUENCE [LARGE SCALE GENOMIC DNA]</scope>
    <source>
        <strain evidence="2 3">LYH14W</strain>
    </source>
</reference>
<feature type="domain" description="Transcription elongation factor GreA/GreB C-terminal" evidence="1">
    <location>
        <begin position="47"/>
        <end position="112"/>
    </location>
</feature>
<dbReference type="RefSeq" id="WP_394484071.1">
    <property type="nucleotide sequence ID" value="NZ_JBIGHV010000012.1"/>
</dbReference>